<dbReference type="PANTHER" id="PTHR35149">
    <property type="entry name" value="SLL5132 PROTEIN"/>
    <property type="match status" value="1"/>
</dbReference>
<dbReference type="PANTHER" id="PTHR35149:SF2">
    <property type="entry name" value="DUF262 DOMAIN-CONTAINING PROTEIN"/>
    <property type="match status" value="1"/>
</dbReference>
<dbReference type="AlphaFoldDB" id="A0A2U2MVN6"/>
<evidence type="ECO:0000259" key="1">
    <source>
        <dbReference type="Pfam" id="PF03235"/>
    </source>
</evidence>
<dbReference type="Pfam" id="PF03235">
    <property type="entry name" value="GmrSD_N"/>
    <property type="match status" value="1"/>
</dbReference>
<protein>
    <recommendedName>
        <fullName evidence="1">GmrSD restriction endonucleases N-terminal domain-containing protein</fullName>
    </recommendedName>
</protein>
<dbReference type="EMBL" id="QFFI01000073">
    <property type="protein sequence ID" value="PWG60910.1"/>
    <property type="molecule type" value="Genomic_DNA"/>
</dbReference>
<organism evidence="2 3">
    <name type="scientific">Sediminicurvatus halobius</name>
    <dbReference type="NCBI Taxonomy" id="2182432"/>
    <lineage>
        <taxon>Bacteria</taxon>
        <taxon>Pseudomonadati</taxon>
        <taxon>Pseudomonadota</taxon>
        <taxon>Gammaproteobacteria</taxon>
        <taxon>Chromatiales</taxon>
        <taxon>Ectothiorhodospiraceae</taxon>
        <taxon>Sediminicurvatus</taxon>
    </lineage>
</organism>
<evidence type="ECO:0000313" key="2">
    <source>
        <dbReference type="EMBL" id="PWG60910.1"/>
    </source>
</evidence>
<reference evidence="2 3" key="1">
    <citation type="submission" date="2018-05" db="EMBL/GenBank/DDBJ databases">
        <title>Spiribacter halobius sp. nov., a moderately halophilic bacterium isolated from marine solar saltern.</title>
        <authorList>
            <person name="Zheng W.-S."/>
            <person name="Lu D.-C."/>
            <person name="Du Z.-J."/>
        </authorList>
    </citation>
    <scope>NUCLEOTIDE SEQUENCE [LARGE SCALE GENOMIC DNA]</scope>
    <source>
        <strain evidence="2 3">E85</strain>
    </source>
</reference>
<accession>A0A2U2MVN6</accession>
<dbReference type="Proteomes" id="UP000245474">
    <property type="component" value="Unassembled WGS sequence"/>
</dbReference>
<feature type="domain" description="GmrSD restriction endonucleases N-terminal" evidence="1">
    <location>
        <begin position="18"/>
        <end position="237"/>
    </location>
</feature>
<dbReference type="RefSeq" id="WP_109680420.1">
    <property type="nucleotide sequence ID" value="NZ_CP086615.1"/>
</dbReference>
<dbReference type="OrthoDB" id="9798761at2"/>
<name>A0A2U2MVN6_9GAMM</name>
<evidence type="ECO:0000313" key="3">
    <source>
        <dbReference type="Proteomes" id="UP000245474"/>
    </source>
</evidence>
<comment type="caution">
    <text evidence="2">The sequence shown here is derived from an EMBL/GenBank/DDBJ whole genome shotgun (WGS) entry which is preliminary data.</text>
</comment>
<dbReference type="InterPro" id="IPR004919">
    <property type="entry name" value="GmrSD_N"/>
</dbReference>
<keyword evidence="3" id="KW-1185">Reference proteome</keyword>
<gene>
    <name evidence="2" type="ORF">DEM34_19185</name>
</gene>
<proteinExistence type="predicted"/>
<sequence length="514" mass="58348">MTAQASAGYKFIPDAIGHVLSDRALAVPEYQRSYSWTDEHIEDFWTDLRSAFYQDESEYFLGTIVLSQEGAEGADTIIDGQQRLATTSLLLCAIRDEFMSRGDEKRAHIVHRDNLVVSSLHSGEDVTRLQLNSDDHPFFMDAAAQLPANFPQKALHTSHNLLMDAYRQLRQYVHKTAEDAGTEWQSRLVAWMSFLQKKVRVIVVEVPTQSDAFLIFETLNDRGADLTIADLLKNYLFGRAQKNLNTVRDGWMEGLGALEMSAENSLFTTFLRQYWSSRHGATRERQLFKSIKENVVTPTQAVDFSQELKRAARDYAAILNSDHERWSAFGTSTRDNVSALVRLKLEQIRPLLLAVMQHFDDMELRNTLKALLSWGVRGIIVGGIGGGKTERYYCQSAVNVRNGTIKNRHDLLSSLNDIIPTDDEFASAFAKARVTNAKIARYLLCALERAASQKRDAELVPSEDEERVNLEHILPKRPTHADWPDFSDEEVKVFLISNDRQLESAGAIRRCRIY</sequence>